<reference evidence="2" key="2">
    <citation type="submission" date="2025-08" db="UniProtKB">
        <authorList>
            <consortium name="Ensembl"/>
        </authorList>
    </citation>
    <scope>IDENTIFICATION</scope>
</reference>
<keyword evidence="3" id="KW-1185">Reference proteome</keyword>
<reference evidence="2 3" key="1">
    <citation type="submission" date="2020-10" db="EMBL/GenBank/DDBJ databases">
        <title>Pygocentrus nattereri (red-bellied piranha) genome, fPygNat1, primary haplotype.</title>
        <authorList>
            <person name="Myers G."/>
            <person name="Meyer A."/>
            <person name="Karagic N."/>
            <person name="Pippel M."/>
            <person name="Winkler S."/>
            <person name="Tracey A."/>
            <person name="Wood J."/>
            <person name="Formenti G."/>
            <person name="Howe K."/>
            <person name="Fedrigo O."/>
            <person name="Jarvis E.D."/>
        </authorList>
    </citation>
    <scope>NUCLEOTIDE SEQUENCE [LARGE SCALE GENOMIC DNA]</scope>
</reference>
<dbReference type="Proteomes" id="UP001501920">
    <property type="component" value="Chromosome 16"/>
</dbReference>
<dbReference type="Pfam" id="PF03372">
    <property type="entry name" value="Exo_endo_phos"/>
    <property type="match status" value="1"/>
</dbReference>
<dbReference type="Ensembl" id="ENSPNAT00000064117.1">
    <property type="protein sequence ID" value="ENSPNAP00000074940.1"/>
    <property type="gene ID" value="ENSPNAG00000033108.1"/>
</dbReference>
<feature type="domain" description="Endonuclease/exonuclease/phosphatase" evidence="1">
    <location>
        <begin position="28"/>
        <end position="103"/>
    </location>
</feature>
<evidence type="ECO:0000313" key="2">
    <source>
        <dbReference type="Ensembl" id="ENSPNAP00000074940.1"/>
    </source>
</evidence>
<organism evidence="2 3">
    <name type="scientific">Pygocentrus nattereri</name>
    <name type="common">Red-bellied piranha</name>
    <dbReference type="NCBI Taxonomy" id="42514"/>
    <lineage>
        <taxon>Eukaryota</taxon>
        <taxon>Metazoa</taxon>
        <taxon>Chordata</taxon>
        <taxon>Craniata</taxon>
        <taxon>Vertebrata</taxon>
        <taxon>Euteleostomi</taxon>
        <taxon>Actinopterygii</taxon>
        <taxon>Neopterygii</taxon>
        <taxon>Teleostei</taxon>
        <taxon>Ostariophysi</taxon>
        <taxon>Characiformes</taxon>
        <taxon>Characoidei</taxon>
        <taxon>Pygocentrus</taxon>
    </lineage>
</organism>
<proteinExistence type="predicted"/>
<evidence type="ECO:0000313" key="3">
    <source>
        <dbReference type="Proteomes" id="UP001501920"/>
    </source>
</evidence>
<sequence>SLWTDLFFSGHFMSHIILLFNQHCTEFGLLAGDFNCVLNDALDRSSPSPLTNPKSPQILKLCEDTGLIDVWRERHPLTKDYTFYSNPHQLYSRLDYIFMHTTHIHTVTAFNQNQDTVQSQLHRLYKETSLPNQTEILRIWQQIK</sequence>
<dbReference type="InterPro" id="IPR036691">
    <property type="entry name" value="Endo/exonu/phosph_ase_sf"/>
</dbReference>
<reference evidence="2" key="3">
    <citation type="submission" date="2025-09" db="UniProtKB">
        <authorList>
            <consortium name="Ensembl"/>
        </authorList>
    </citation>
    <scope>IDENTIFICATION</scope>
</reference>
<dbReference type="AlphaFoldDB" id="A0AAR2LEJ3"/>
<name>A0AAR2LEJ3_PYGNA</name>
<dbReference type="SUPFAM" id="SSF56219">
    <property type="entry name" value="DNase I-like"/>
    <property type="match status" value="1"/>
</dbReference>
<accession>A0AAR2LEJ3</accession>
<dbReference type="GO" id="GO:0003824">
    <property type="term" value="F:catalytic activity"/>
    <property type="evidence" value="ECO:0007669"/>
    <property type="project" value="InterPro"/>
</dbReference>
<protein>
    <recommendedName>
        <fullName evidence="1">Endonuclease/exonuclease/phosphatase domain-containing protein</fullName>
    </recommendedName>
</protein>
<dbReference type="Gene3D" id="3.60.10.10">
    <property type="entry name" value="Endonuclease/exonuclease/phosphatase"/>
    <property type="match status" value="1"/>
</dbReference>
<dbReference type="GeneTree" id="ENSGT01120000277590"/>
<evidence type="ECO:0000259" key="1">
    <source>
        <dbReference type="Pfam" id="PF03372"/>
    </source>
</evidence>
<dbReference type="InterPro" id="IPR005135">
    <property type="entry name" value="Endo/exonuclease/phosphatase"/>
</dbReference>